<evidence type="ECO:0000313" key="2">
    <source>
        <dbReference type="EMBL" id="MBC8361722.1"/>
    </source>
</evidence>
<feature type="transmembrane region" description="Helical" evidence="1">
    <location>
        <begin position="410"/>
        <end position="434"/>
    </location>
</feature>
<accession>A0A8J6NT24</accession>
<comment type="caution">
    <text evidence="2">The sequence shown here is derived from an EMBL/GenBank/DDBJ whole genome shotgun (WGS) entry which is preliminary data.</text>
</comment>
<proteinExistence type="predicted"/>
<feature type="transmembrane region" description="Helical" evidence="1">
    <location>
        <begin position="440"/>
        <end position="462"/>
    </location>
</feature>
<evidence type="ECO:0000313" key="3">
    <source>
        <dbReference type="Proteomes" id="UP000603434"/>
    </source>
</evidence>
<name>A0A8J6NT24_9BACT</name>
<dbReference type="Proteomes" id="UP000603434">
    <property type="component" value="Unassembled WGS sequence"/>
</dbReference>
<organism evidence="2 3">
    <name type="scientific">Candidatus Desulfatibia profunda</name>
    <dbReference type="NCBI Taxonomy" id="2841695"/>
    <lineage>
        <taxon>Bacteria</taxon>
        <taxon>Pseudomonadati</taxon>
        <taxon>Thermodesulfobacteriota</taxon>
        <taxon>Desulfobacteria</taxon>
        <taxon>Desulfobacterales</taxon>
        <taxon>Desulfobacterales incertae sedis</taxon>
        <taxon>Candidatus Desulfatibia</taxon>
    </lineage>
</organism>
<keyword evidence="1" id="KW-0812">Transmembrane</keyword>
<evidence type="ECO:0000256" key="1">
    <source>
        <dbReference type="SAM" id="Phobius"/>
    </source>
</evidence>
<keyword evidence="1" id="KW-0472">Membrane</keyword>
<protein>
    <submittedName>
        <fullName evidence="2">Uncharacterized protein</fullName>
    </submittedName>
</protein>
<feature type="transmembrane region" description="Helical" evidence="1">
    <location>
        <begin position="27"/>
        <end position="46"/>
    </location>
</feature>
<keyword evidence="1" id="KW-1133">Transmembrane helix</keyword>
<reference evidence="2 3" key="1">
    <citation type="submission" date="2020-08" db="EMBL/GenBank/DDBJ databases">
        <title>Bridging the membrane lipid divide: bacteria of the FCB group superphylum have the potential to synthesize archaeal ether lipids.</title>
        <authorList>
            <person name="Villanueva L."/>
            <person name="Von Meijenfeldt F.A.B."/>
            <person name="Westbye A.B."/>
            <person name="Yadav S."/>
            <person name="Hopmans E.C."/>
            <person name="Dutilh B.E."/>
            <person name="Sinninghe Damste J.S."/>
        </authorList>
    </citation>
    <scope>NUCLEOTIDE SEQUENCE [LARGE SCALE GENOMIC DNA]</scope>
    <source>
        <strain evidence="2">NIOZ-UU30</strain>
    </source>
</reference>
<dbReference type="AlphaFoldDB" id="A0A8J6NT24"/>
<gene>
    <name evidence="2" type="ORF">H8E23_10010</name>
</gene>
<dbReference type="EMBL" id="JACNJH010000146">
    <property type="protein sequence ID" value="MBC8361722.1"/>
    <property type="molecule type" value="Genomic_DNA"/>
</dbReference>
<sequence>MLFSEDFRKLLVVCLKMLFRKSTRKRFVCLVIAFVFMTGFNTYSYVKKFHKTETLKKEVLDEKAFKVFFVRMRTQNNLLGFLAGYYNKFQHLGADIVKQAFVYQNNLFIHIFSPPEISHMDTPREKEAMDVLYSVYHIQNFVDNFYVTGSDDDYQIRVKNNYIDHNGAGLDDAVIASRHSSLRFDLIDIADMIREGVWDKRMDVYNAIRTSMITNMERIPLNAHHMPNPYLSRVEFIIPMNLLHIWTNIKYDNTTDLIDLSESVTCEKDATIKTDKAYLATPQIYKDNVAYTDIDAYPRYIPFYVPDVLTPQWHWLLYQNIHINTDFMEYLDQLHFKGYYLFSYEKSHILKDMVKKINDDIRSNHVHFYLTDLSMGIAFPFMISLFAFIHLKTEIAFLFMFKNKIRELLFIFWLLPVLMMLLIKGGILAAYLLYLHFGGFGITAYIAWPLALTLLSAAAAFYPINQWCFSPFTSDSLNLHALHKGR</sequence>